<evidence type="ECO:0000313" key="11">
    <source>
        <dbReference type="EMBL" id="CDZ96479.1"/>
    </source>
</evidence>
<keyword evidence="6 7" id="KW-0326">Glycosidase</keyword>
<dbReference type="InterPro" id="IPR006710">
    <property type="entry name" value="Glyco_hydro_43"/>
</dbReference>
<reference evidence="11" key="1">
    <citation type="submission" date="2014-08" db="EMBL/GenBank/DDBJ databases">
        <authorList>
            <person name="Sharma Rahul"/>
            <person name="Thines Marco"/>
        </authorList>
    </citation>
    <scope>NUCLEOTIDE SEQUENCE</scope>
</reference>
<dbReference type="AlphaFoldDB" id="A0A0F7SGM5"/>
<dbReference type="EC" id="3.2.1.99" evidence="4 7"/>
<feature type="signal peptide" evidence="10">
    <location>
        <begin position="1"/>
        <end position="20"/>
    </location>
</feature>
<feature type="active site" description="Proton acceptor" evidence="8">
    <location>
        <position position="37"/>
    </location>
</feature>
<feature type="site" description="Important for catalytic activity, responsible for pKa modulation of the active site Glu and correct orientation of both the proton donor and substrate" evidence="9">
    <location>
        <position position="155"/>
    </location>
</feature>
<evidence type="ECO:0000256" key="8">
    <source>
        <dbReference type="PIRSR" id="PIRSR606710-1"/>
    </source>
</evidence>
<feature type="chain" id="PRO_5002522272" description="Arabinan endo-1,5-alpha-L-arabinosidase" evidence="10">
    <location>
        <begin position="21"/>
        <end position="320"/>
    </location>
</feature>
<dbReference type="GO" id="GO:0031222">
    <property type="term" value="P:arabinan catabolic process"/>
    <property type="evidence" value="ECO:0007669"/>
    <property type="project" value="UniProtKB-UniPathway"/>
</dbReference>
<dbReference type="UniPathway" id="UPA00667"/>
<dbReference type="EMBL" id="LN483144">
    <property type="protein sequence ID" value="CDZ96479.1"/>
    <property type="molecule type" value="Genomic_DNA"/>
</dbReference>
<proteinExistence type="inferred from homology"/>
<evidence type="ECO:0000256" key="6">
    <source>
        <dbReference type="ARBA" id="ARBA00023295"/>
    </source>
</evidence>
<protein>
    <recommendedName>
        <fullName evidence="4 7">Arabinan endo-1,5-alpha-L-arabinosidase</fullName>
        <ecNumber evidence="4 7">3.2.1.99</ecNumber>
    </recommendedName>
</protein>
<dbReference type="InterPro" id="IPR023296">
    <property type="entry name" value="Glyco_hydro_beta-prop_sf"/>
</dbReference>
<dbReference type="InterPro" id="IPR050727">
    <property type="entry name" value="GH43_arabinanases"/>
</dbReference>
<evidence type="ECO:0000256" key="4">
    <source>
        <dbReference type="ARBA" id="ARBA00012586"/>
    </source>
</evidence>
<evidence type="ECO:0000256" key="5">
    <source>
        <dbReference type="ARBA" id="ARBA00022801"/>
    </source>
</evidence>
<evidence type="ECO:0000256" key="7">
    <source>
        <dbReference type="PIRNR" id="PIRNR026534"/>
    </source>
</evidence>
<accession>A0A0F7SGM5</accession>
<dbReference type="Pfam" id="PF04616">
    <property type="entry name" value="Glyco_hydro_43"/>
    <property type="match status" value="1"/>
</dbReference>
<dbReference type="SUPFAM" id="SSF75005">
    <property type="entry name" value="Arabinanase/levansucrase/invertase"/>
    <property type="match status" value="1"/>
</dbReference>
<dbReference type="PANTHER" id="PTHR43301:SF3">
    <property type="entry name" value="ARABINAN ENDO-1,5-ALPHA-L-ARABINOSIDASE A-RELATED"/>
    <property type="match status" value="1"/>
</dbReference>
<evidence type="ECO:0000256" key="2">
    <source>
        <dbReference type="ARBA" id="ARBA00004834"/>
    </source>
</evidence>
<dbReference type="Gene3D" id="2.115.10.20">
    <property type="entry name" value="Glycosyl hydrolase domain, family 43"/>
    <property type="match status" value="1"/>
</dbReference>
<dbReference type="CDD" id="cd08998">
    <property type="entry name" value="GH43_Arb43a-like"/>
    <property type="match status" value="1"/>
</dbReference>
<evidence type="ECO:0000256" key="1">
    <source>
        <dbReference type="ARBA" id="ARBA00000375"/>
    </source>
</evidence>
<dbReference type="PIRSF" id="PIRSF026534">
    <property type="entry name" value="Endo_alpha-L-arabinosidase"/>
    <property type="match status" value="1"/>
</dbReference>
<evidence type="ECO:0000256" key="9">
    <source>
        <dbReference type="PIRSR" id="PIRSR606710-2"/>
    </source>
</evidence>
<feature type="active site" description="Proton donor" evidence="8">
    <location>
        <position position="211"/>
    </location>
</feature>
<dbReference type="PANTHER" id="PTHR43301">
    <property type="entry name" value="ARABINAN ENDO-1,5-ALPHA-L-ARABINOSIDASE"/>
    <property type="match status" value="1"/>
</dbReference>
<evidence type="ECO:0000256" key="10">
    <source>
        <dbReference type="SAM" id="SignalP"/>
    </source>
</evidence>
<name>A0A0F7SGM5_PHARH</name>
<dbReference type="GO" id="GO:0046558">
    <property type="term" value="F:arabinan endo-1,5-alpha-L-arabinosidase activity"/>
    <property type="evidence" value="ECO:0007669"/>
    <property type="project" value="UniProtKB-EC"/>
</dbReference>
<comment type="pathway">
    <text evidence="2 7">Glycan metabolism; L-arabinan degradation.</text>
</comment>
<dbReference type="InterPro" id="IPR016840">
    <property type="entry name" value="Glyco_hydro_43_endo_a_Ara-ase"/>
</dbReference>
<comment type="similarity">
    <text evidence="3 7">Belongs to the glycosyl hydrolase 43 family.</text>
</comment>
<keyword evidence="5 7" id="KW-0378">Hydrolase</keyword>
<organism evidence="11">
    <name type="scientific">Phaffia rhodozyma</name>
    <name type="common">Yeast</name>
    <name type="synonym">Xanthophyllomyces dendrorhous</name>
    <dbReference type="NCBI Taxonomy" id="264483"/>
    <lineage>
        <taxon>Eukaryota</taxon>
        <taxon>Fungi</taxon>
        <taxon>Dikarya</taxon>
        <taxon>Basidiomycota</taxon>
        <taxon>Agaricomycotina</taxon>
        <taxon>Tremellomycetes</taxon>
        <taxon>Cystofilobasidiales</taxon>
        <taxon>Mrakiaceae</taxon>
        <taxon>Phaffia</taxon>
    </lineage>
</organism>
<evidence type="ECO:0000256" key="3">
    <source>
        <dbReference type="ARBA" id="ARBA00009865"/>
    </source>
</evidence>
<keyword evidence="10" id="KW-0732">Signal</keyword>
<comment type="catalytic activity">
    <reaction evidence="1 7">
        <text>Endohydrolysis of (1-&gt;5)-alpha-arabinofuranosidic linkages in (1-&gt;5)-arabinans.</text>
        <dbReference type="EC" id="3.2.1.99"/>
    </reaction>
</comment>
<sequence length="320" mass="33795">MVNFFQVGTLFTAFISAVAAASYPNPGTVKGATFTHDPTIVKTPTGTYIEVYTSPKLSIVTSTDRITWTAAGSVFPNGAPQGTYAYTQAGADANLWAPDLSIQDGKYLLYYAASSFGSQTSGIFLATSTTGLSGSWVDQGLVLSSSSSDNYNAIDPQLSVDAATGRWWLTYGSFWSGIQIIEISPSTGKVLSGAQRKNISSRPASVGNAEEAPQIWQDGGYYYLFTSWDKCCSGLSSTYSIHVSRATSITGPYTDKAGVAALSGGGTEILSTHDSIVGPGGQSIFKDVDGAILVYHYYTSTDSQLAINLLKFQGGWPVVA</sequence>